<sequence length="1072" mass="122274">MSQIPVFVVLLFLTVPQTYLSAGDETNLLTKLDCQPGEKRIFDYESTTQLWGPLQENFLVRADVIVHCLGTDENGKYGAQGLKYMVQIENLKPSVVKEKQNEITKRSRSKRGVGSWFKQAWVDVKDFFVNLFSKRNKKTDKDFDFEFEKQPSSLQYQCKGTKDANRVKRSAPTPNYENIVYNKMFSTPFVFIQLSNGSIPEIRFSDKDNDLSVKNFKRHIADTFATQLDASKQRVLEQSPIGAHFSSYSYDDTERIEDSLQPTADGMSLKLSSSFLSLSQTKDIKQLAVMRDVAPDDMMEIGNGIGLNYDSSQIGVNAKQIQKISEGRLTTTAGHLSFSLVNPSKNLRTKRDTNENQEEIENYLKVRTKYSLSMTKRITKRSTDEKEKLETLVEMESKLNLKGETIVSESTSDNSLKEKLDMYQKNLKDMFTNKNIQQIAKLLSDNQNPIYILVMKALNLEVMLNEDKSVSSATRLVNDNINDKKIKEVCGHKLSLKNKQCFDLMMILVKSQSTTAQLLLINELKAESTNQGKNEILKLLVQTPSPQNWLINQMLDIMKAQTNSNVEGILLLAISNLGYHSNSKEIKNKIADILRFKLHEMDCNSDEDSLLVDTLEAIGNLGYNSTIPYSERFGDSCLQSDSIRVAAIHSCRRLLTHPSVQKWFLKLLKEPTNSCVIKQEVVNALIEDINAMEMSGPQYTRWPKIDFNEIDNILSENLIQIKHNECFQENIMRYFERKSDSRAKLVVKKAKRIRSKRAVFDSFWTESYCKDWVPEEGKKEGTNPTPSDASVIVSDRMRESEDTEQSSASYLKRRKCSASKSFGPNQAQAQFKADIMTDASGSVENPDYKLMAQFVAGTHFLGKDIDIGKMYVYHKKDQSRAYVNIFGNTLVDAATSDCNGTTVQPYMVSNYFPVYEFSLWIVQMSLGIRMNAQMDFDLPKFNCANKKAEQLQTIHFKPEAKVKASGEVSGKVLVIRGGMNVGGDFNYYSNLDFDPSPQLCLSVYNGYNPMNVSINSWYQFWHPTCSEWIDKTIWSPLSFNWEIRDHHRSAWIENECLITSKDASSMRKRIDP</sequence>
<dbReference type="AlphaFoldDB" id="A0A7R9QDF0"/>
<evidence type="ECO:0000313" key="2">
    <source>
        <dbReference type="EMBL" id="CAD7641549.1"/>
    </source>
</evidence>
<dbReference type="Proteomes" id="UP000728032">
    <property type="component" value="Unassembled WGS sequence"/>
</dbReference>
<gene>
    <name evidence="2" type="ORF">ONB1V03_LOCUS3155</name>
</gene>
<dbReference type="OrthoDB" id="6501997at2759"/>
<accession>A0A7R9QDF0</accession>
<dbReference type="EMBL" id="CAJPVJ010000869">
    <property type="protein sequence ID" value="CAG2163581.1"/>
    <property type="molecule type" value="Genomic_DNA"/>
</dbReference>
<feature type="signal peptide" evidence="1">
    <location>
        <begin position="1"/>
        <end position="22"/>
    </location>
</feature>
<dbReference type="EMBL" id="OC915694">
    <property type="protein sequence ID" value="CAD7641549.1"/>
    <property type="molecule type" value="Genomic_DNA"/>
</dbReference>
<organism evidence="2">
    <name type="scientific">Oppiella nova</name>
    <dbReference type="NCBI Taxonomy" id="334625"/>
    <lineage>
        <taxon>Eukaryota</taxon>
        <taxon>Metazoa</taxon>
        <taxon>Ecdysozoa</taxon>
        <taxon>Arthropoda</taxon>
        <taxon>Chelicerata</taxon>
        <taxon>Arachnida</taxon>
        <taxon>Acari</taxon>
        <taxon>Acariformes</taxon>
        <taxon>Sarcoptiformes</taxon>
        <taxon>Oribatida</taxon>
        <taxon>Brachypylina</taxon>
        <taxon>Oppioidea</taxon>
        <taxon>Oppiidae</taxon>
        <taxon>Oppiella</taxon>
    </lineage>
</organism>
<name>A0A7R9QDF0_9ACAR</name>
<feature type="chain" id="PRO_5036211800" description="Vitellogenin domain-containing protein" evidence="1">
    <location>
        <begin position="23"/>
        <end position="1072"/>
    </location>
</feature>
<evidence type="ECO:0000256" key="1">
    <source>
        <dbReference type="SAM" id="SignalP"/>
    </source>
</evidence>
<evidence type="ECO:0000313" key="3">
    <source>
        <dbReference type="Proteomes" id="UP000728032"/>
    </source>
</evidence>
<reference evidence="2" key="1">
    <citation type="submission" date="2020-11" db="EMBL/GenBank/DDBJ databases">
        <authorList>
            <person name="Tran Van P."/>
        </authorList>
    </citation>
    <scope>NUCLEOTIDE SEQUENCE</scope>
</reference>
<keyword evidence="3" id="KW-1185">Reference proteome</keyword>
<keyword evidence="1" id="KW-0732">Signal</keyword>
<protein>
    <recommendedName>
        <fullName evidence="4">Vitellogenin domain-containing protein</fullName>
    </recommendedName>
</protein>
<evidence type="ECO:0008006" key="4">
    <source>
        <dbReference type="Google" id="ProtNLM"/>
    </source>
</evidence>
<proteinExistence type="predicted"/>